<dbReference type="GO" id="GO:1990573">
    <property type="term" value="P:potassium ion import across plasma membrane"/>
    <property type="evidence" value="ECO:0007669"/>
    <property type="project" value="TreeGrafter"/>
</dbReference>
<keyword evidence="4" id="KW-1133">Transmembrane helix</keyword>
<keyword evidence="2" id="KW-1003">Cell membrane</keyword>
<comment type="subcellular location">
    <subcellularLocation>
        <location evidence="1">Cell membrane</location>
        <topology evidence="1">Multi-pass membrane protein</topology>
    </subcellularLocation>
</comment>
<sequence length="355" mass="37571">MPKSEQKLQKKKGSSAQLDKQADDAVTPIDALAQQYKTDVQKGLTSKKAAEILERDGLNELEKPPKPTLLLLFLMQLTSFIIILLMVSAVASVLVNATGPKAGDPLSYTTGIAIGLIVLINAGIAAWTESRAGDALEALSKMTQANIYVMRDGKEVQIPVPTVVAGDIVVLGTGDVVPADLRLFEAKDFKVSEMALTGEPDDVAKTHKVKEKKDGAPEKLTPETMAFSGCSITSGVGKGLVVDTGMSTRIGRIAQLINGDAGARKTTCFCFPDTSANQTPLQQNLNKLGARIGVLAIIICIGIFIIGWLTDRKDPSNPDSPAWLYMILVSVTLAVAAIPEGIPLCVTISLSIGCS</sequence>
<evidence type="ECO:0000256" key="3">
    <source>
        <dbReference type="SAM" id="MobiDB-lite"/>
    </source>
</evidence>
<dbReference type="SUPFAM" id="SSF81665">
    <property type="entry name" value="Calcium ATPase, transmembrane domain M"/>
    <property type="match status" value="1"/>
</dbReference>
<reference evidence="7 8" key="2">
    <citation type="submission" date="2024-05" db="EMBL/GenBank/DDBJ databases">
        <authorList>
            <person name="Chen Y."/>
            <person name="Shah S."/>
            <person name="Dougan E. K."/>
            <person name="Thang M."/>
            <person name="Chan C."/>
        </authorList>
    </citation>
    <scope>NUCLEOTIDE SEQUENCE [LARGE SCALE GENOMIC DNA]</scope>
</reference>
<feature type="transmembrane region" description="Helical" evidence="4">
    <location>
        <begin position="322"/>
        <end position="350"/>
    </location>
</feature>
<dbReference type="PANTHER" id="PTHR43294:SF21">
    <property type="entry name" value="CATION TRANSPORTING ATPASE"/>
    <property type="match status" value="1"/>
</dbReference>
<dbReference type="AlphaFoldDB" id="A0A9P1D7T3"/>
<comment type="caution">
    <text evidence="6">The sequence shown here is derived from an EMBL/GenBank/DDBJ whole genome shotgun (WGS) entry which is preliminary data.</text>
</comment>
<dbReference type="GO" id="GO:0005886">
    <property type="term" value="C:plasma membrane"/>
    <property type="evidence" value="ECO:0007669"/>
    <property type="project" value="UniProtKB-SubCell"/>
</dbReference>
<proteinExistence type="predicted"/>
<keyword evidence="4" id="KW-0812">Transmembrane</keyword>
<dbReference type="GO" id="GO:0006883">
    <property type="term" value="P:intracellular sodium ion homeostasis"/>
    <property type="evidence" value="ECO:0007669"/>
    <property type="project" value="TreeGrafter"/>
</dbReference>
<dbReference type="GO" id="GO:0005391">
    <property type="term" value="F:P-type sodium:potassium-exchanging transporter activity"/>
    <property type="evidence" value="ECO:0007669"/>
    <property type="project" value="TreeGrafter"/>
</dbReference>
<dbReference type="Proteomes" id="UP001152797">
    <property type="component" value="Unassembled WGS sequence"/>
</dbReference>
<feature type="non-terminal residue" evidence="6">
    <location>
        <position position="355"/>
    </location>
</feature>
<feature type="transmembrane region" description="Helical" evidence="4">
    <location>
        <begin position="69"/>
        <end position="94"/>
    </location>
</feature>
<dbReference type="Gene3D" id="1.20.1110.10">
    <property type="entry name" value="Calcium-transporting ATPase, transmembrane domain"/>
    <property type="match status" value="1"/>
</dbReference>
<dbReference type="InterPro" id="IPR023298">
    <property type="entry name" value="ATPase_P-typ_TM_dom_sf"/>
</dbReference>
<dbReference type="GO" id="GO:0030007">
    <property type="term" value="P:intracellular potassium ion homeostasis"/>
    <property type="evidence" value="ECO:0007669"/>
    <property type="project" value="TreeGrafter"/>
</dbReference>
<dbReference type="EMBL" id="CAMXCT020003614">
    <property type="protein sequence ID" value="CAL1158750.1"/>
    <property type="molecule type" value="Genomic_DNA"/>
</dbReference>
<evidence type="ECO:0000313" key="7">
    <source>
        <dbReference type="EMBL" id="CAL4792687.1"/>
    </source>
</evidence>
<dbReference type="GO" id="GO:0036376">
    <property type="term" value="P:sodium ion export across plasma membrane"/>
    <property type="evidence" value="ECO:0007669"/>
    <property type="project" value="TreeGrafter"/>
</dbReference>
<name>A0A9P1D7T3_9DINO</name>
<dbReference type="InterPro" id="IPR050510">
    <property type="entry name" value="Cation_transp_ATPase_P-type"/>
</dbReference>
<dbReference type="GO" id="GO:1902600">
    <property type="term" value="P:proton transmembrane transport"/>
    <property type="evidence" value="ECO:0007669"/>
    <property type="project" value="TreeGrafter"/>
</dbReference>
<feature type="domain" description="Cation-transporting P-type ATPase N-terminal" evidence="5">
    <location>
        <begin position="23"/>
        <end position="97"/>
    </location>
</feature>
<dbReference type="OrthoDB" id="116380at2759"/>
<dbReference type="InterPro" id="IPR059000">
    <property type="entry name" value="ATPase_P-type_domA"/>
</dbReference>
<dbReference type="Gene3D" id="2.70.150.10">
    <property type="entry name" value="Calcium-transporting ATPase, cytoplasmic transduction domain A"/>
    <property type="match status" value="1"/>
</dbReference>
<keyword evidence="4" id="KW-0472">Membrane</keyword>
<protein>
    <submittedName>
        <fullName evidence="7">Calcium-transporting ATPase 1</fullName>
    </submittedName>
</protein>
<keyword evidence="8" id="KW-1185">Reference proteome</keyword>
<feature type="transmembrane region" description="Helical" evidence="4">
    <location>
        <begin position="288"/>
        <end position="310"/>
    </location>
</feature>
<evidence type="ECO:0000313" key="6">
    <source>
        <dbReference type="EMBL" id="CAI4005375.1"/>
    </source>
</evidence>
<dbReference type="PANTHER" id="PTHR43294">
    <property type="entry name" value="SODIUM/POTASSIUM-TRANSPORTING ATPASE SUBUNIT ALPHA"/>
    <property type="match status" value="1"/>
</dbReference>
<gene>
    <name evidence="6" type="ORF">C1SCF055_LOCUS31105</name>
</gene>
<dbReference type="InterPro" id="IPR004014">
    <property type="entry name" value="ATPase_P-typ_cation-transptr_N"/>
</dbReference>
<evidence type="ECO:0000313" key="8">
    <source>
        <dbReference type="Proteomes" id="UP001152797"/>
    </source>
</evidence>
<organism evidence="6">
    <name type="scientific">Cladocopium goreaui</name>
    <dbReference type="NCBI Taxonomy" id="2562237"/>
    <lineage>
        <taxon>Eukaryota</taxon>
        <taxon>Sar</taxon>
        <taxon>Alveolata</taxon>
        <taxon>Dinophyceae</taxon>
        <taxon>Suessiales</taxon>
        <taxon>Symbiodiniaceae</taxon>
        <taxon>Cladocopium</taxon>
    </lineage>
</organism>
<dbReference type="Pfam" id="PF00122">
    <property type="entry name" value="E1-E2_ATPase"/>
    <property type="match status" value="1"/>
</dbReference>
<accession>A0A9P1D7T3</accession>
<evidence type="ECO:0000256" key="4">
    <source>
        <dbReference type="SAM" id="Phobius"/>
    </source>
</evidence>
<evidence type="ECO:0000256" key="2">
    <source>
        <dbReference type="ARBA" id="ARBA00022475"/>
    </source>
</evidence>
<dbReference type="InterPro" id="IPR008250">
    <property type="entry name" value="ATPase_P-typ_transduc_dom_A_sf"/>
</dbReference>
<dbReference type="EMBL" id="CAMXCT030003614">
    <property type="protein sequence ID" value="CAL4792687.1"/>
    <property type="molecule type" value="Genomic_DNA"/>
</dbReference>
<feature type="transmembrane region" description="Helical" evidence="4">
    <location>
        <begin position="106"/>
        <end position="127"/>
    </location>
</feature>
<dbReference type="SMART" id="SM00831">
    <property type="entry name" value="Cation_ATPase_N"/>
    <property type="match status" value="1"/>
</dbReference>
<dbReference type="Pfam" id="PF00690">
    <property type="entry name" value="Cation_ATPase_N"/>
    <property type="match status" value="1"/>
</dbReference>
<evidence type="ECO:0000256" key="1">
    <source>
        <dbReference type="ARBA" id="ARBA00004651"/>
    </source>
</evidence>
<dbReference type="SUPFAM" id="SSF81653">
    <property type="entry name" value="Calcium ATPase, transduction domain A"/>
    <property type="match status" value="1"/>
</dbReference>
<dbReference type="EMBL" id="CAMXCT010003614">
    <property type="protein sequence ID" value="CAI4005375.1"/>
    <property type="molecule type" value="Genomic_DNA"/>
</dbReference>
<evidence type="ECO:0000259" key="5">
    <source>
        <dbReference type="SMART" id="SM00831"/>
    </source>
</evidence>
<feature type="region of interest" description="Disordered" evidence="3">
    <location>
        <begin position="1"/>
        <end position="22"/>
    </location>
</feature>
<reference evidence="6" key="1">
    <citation type="submission" date="2022-10" db="EMBL/GenBank/DDBJ databases">
        <authorList>
            <person name="Chen Y."/>
            <person name="Dougan E. K."/>
            <person name="Chan C."/>
            <person name="Rhodes N."/>
            <person name="Thang M."/>
        </authorList>
    </citation>
    <scope>NUCLEOTIDE SEQUENCE</scope>
</reference>